<dbReference type="Proteomes" id="UP001177003">
    <property type="component" value="Chromosome 8"/>
</dbReference>
<keyword evidence="1" id="KW-0812">Transmembrane</keyword>
<proteinExistence type="predicted"/>
<name>A0AA35ZQ20_LACSI</name>
<feature type="transmembrane region" description="Helical" evidence="1">
    <location>
        <begin position="328"/>
        <end position="349"/>
    </location>
</feature>
<keyword evidence="1" id="KW-1133">Transmembrane helix</keyword>
<feature type="transmembrane region" description="Helical" evidence="1">
    <location>
        <begin position="391"/>
        <end position="410"/>
    </location>
</feature>
<accession>A0AA35ZQ20</accession>
<keyword evidence="1" id="KW-0472">Membrane</keyword>
<gene>
    <name evidence="2" type="ORF">LSALG_LOCUS35126</name>
</gene>
<organism evidence="2 3">
    <name type="scientific">Lactuca saligna</name>
    <name type="common">Willowleaf lettuce</name>
    <dbReference type="NCBI Taxonomy" id="75948"/>
    <lineage>
        <taxon>Eukaryota</taxon>
        <taxon>Viridiplantae</taxon>
        <taxon>Streptophyta</taxon>
        <taxon>Embryophyta</taxon>
        <taxon>Tracheophyta</taxon>
        <taxon>Spermatophyta</taxon>
        <taxon>Magnoliopsida</taxon>
        <taxon>eudicotyledons</taxon>
        <taxon>Gunneridae</taxon>
        <taxon>Pentapetalae</taxon>
        <taxon>asterids</taxon>
        <taxon>campanulids</taxon>
        <taxon>Asterales</taxon>
        <taxon>Asteraceae</taxon>
        <taxon>Cichorioideae</taxon>
        <taxon>Cichorieae</taxon>
        <taxon>Lactucinae</taxon>
        <taxon>Lactuca</taxon>
    </lineage>
</organism>
<evidence type="ECO:0000313" key="2">
    <source>
        <dbReference type="EMBL" id="CAI9296239.1"/>
    </source>
</evidence>
<sequence>MVLQNASEVQEKYDYFAPIFLSPFFVYVGCSENLDLHLAPITLVKLNPKDVVQFPKLITQGSNNRSPFSFHPQKPDDVATSGHQSFSLCDFCLLSTDYKRYESVTLFAYFQKYPSVPKICAEYYLQEMMGLAYFMLNQSKKMLNIARKTPSALMYVLGHQCVMVWPLVDKEGVGVCFHFSYEEPLHSAVMLVPIMLRKYGFHFILSGDLYKKWDQSNGAMDPEVLKEFVSVHKEGSLMFPFDSDPIQKVANISFVAQEVDKSIVLLQAPITLVKLNPKDVVSFPKLITQGSNNQSPFCFHPPKPDDVATSGHQRGGSTNLVALSGPKIWGYLVFTILNVISPPLLVGLGSGNNKLKRCRNTFYPVCLDSDPLVIKTYPNIGKVAFGRKGRAIISTFMCLELILVAVEFLITEVVLSHGNLIANVDGGSLEIKSYPSDLKDNMKFLEYMGELSSTYDYITEYMTIIELQINCKCCMHQSDVRQPNVE</sequence>
<protein>
    <submittedName>
        <fullName evidence="2">Uncharacterized protein</fullName>
    </submittedName>
</protein>
<reference evidence="2" key="1">
    <citation type="submission" date="2023-04" db="EMBL/GenBank/DDBJ databases">
        <authorList>
            <person name="Vijverberg K."/>
            <person name="Xiong W."/>
            <person name="Schranz E."/>
        </authorList>
    </citation>
    <scope>NUCLEOTIDE SEQUENCE</scope>
</reference>
<dbReference type="EMBL" id="OX465084">
    <property type="protein sequence ID" value="CAI9296239.1"/>
    <property type="molecule type" value="Genomic_DNA"/>
</dbReference>
<keyword evidence="3" id="KW-1185">Reference proteome</keyword>
<dbReference type="AlphaFoldDB" id="A0AA35ZQ20"/>
<evidence type="ECO:0000256" key="1">
    <source>
        <dbReference type="SAM" id="Phobius"/>
    </source>
</evidence>
<evidence type="ECO:0000313" key="3">
    <source>
        <dbReference type="Proteomes" id="UP001177003"/>
    </source>
</evidence>